<dbReference type="SUPFAM" id="SSF55658">
    <property type="entry name" value="L9 N-domain-like"/>
    <property type="match status" value="1"/>
</dbReference>
<sequence length="373" mass="40054">MVPPSSQDGRKFHKIVLRRGDTLLIEVAEESNDEEEAPPLVPSPLLDYSRVMSPTLSAISSMPEPTDEASMTSFTGAGIYISNYQTNIARSPSPAHGQVTEPTTPCVKMSRATSRVPVSPSIQATRNSTPPGTPTRSRAVFSVPGTPARVATGSPVSSPAPATPQKKVMKASLLSPKPSPFVIVPPFVNRPVSVNIPAIISSTPFPLSSMFVAFAHVPDLMELSQSFTPNQRNVYLVIRGTRIGIFPSWAIARQFVHGVSTTEHISFTTTAEAVNYYLRCINKLAGLPEPDIIPRPSQKSQGPPGVQVLIDDSKLEYRGRTMVIVDDANPFAVCADELDDALASLYRAVSPTPSDDMFAACGGLTDEQIESIP</sequence>
<evidence type="ECO:0000313" key="4">
    <source>
        <dbReference type="Proteomes" id="UP000297245"/>
    </source>
</evidence>
<proteinExistence type="predicted"/>
<feature type="region of interest" description="Disordered" evidence="1">
    <location>
        <begin position="145"/>
        <end position="164"/>
    </location>
</feature>
<accession>A0A4S8L999</accession>
<dbReference type="Proteomes" id="UP000297245">
    <property type="component" value="Unassembled WGS sequence"/>
</dbReference>
<dbReference type="InterPro" id="IPR009027">
    <property type="entry name" value="Ribosomal_bL9/RNase_H1_N"/>
</dbReference>
<protein>
    <recommendedName>
        <fullName evidence="2">Ribonuclease H1 N-terminal domain-containing protein</fullName>
    </recommendedName>
</protein>
<evidence type="ECO:0000313" key="3">
    <source>
        <dbReference type="EMBL" id="THU85161.1"/>
    </source>
</evidence>
<dbReference type="Gene3D" id="3.40.970.10">
    <property type="entry name" value="Ribonuclease H1, N-terminal domain"/>
    <property type="match status" value="1"/>
</dbReference>
<organism evidence="3 4">
    <name type="scientific">Dendrothele bispora (strain CBS 962.96)</name>
    <dbReference type="NCBI Taxonomy" id="1314807"/>
    <lineage>
        <taxon>Eukaryota</taxon>
        <taxon>Fungi</taxon>
        <taxon>Dikarya</taxon>
        <taxon>Basidiomycota</taxon>
        <taxon>Agaricomycotina</taxon>
        <taxon>Agaricomycetes</taxon>
        <taxon>Agaricomycetidae</taxon>
        <taxon>Agaricales</taxon>
        <taxon>Agaricales incertae sedis</taxon>
        <taxon>Dendrothele</taxon>
    </lineage>
</organism>
<name>A0A4S8L999_DENBC</name>
<dbReference type="EMBL" id="ML179562">
    <property type="protein sequence ID" value="THU85161.1"/>
    <property type="molecule type" value="Genomic_DNA"/>
</dbReference>
<dbReference type="AlphaFoldDB" id="A0A4S8L999"/>
<feature type="region of interest" description="Disordered" evidence="1">
    <location>
        <begin position="109"/>
        <end position="137"/>
    </location>
</feature>
<feature type="domain" description="Ribonuclease H1 N-terminal" evidence="2">
    <location>
        <begin position="235"/>
        <end position="276"/>
    </location>
</feature>
<gene>
    <name evidence="3" type="ORF">K435DRAFT_869558</name>
</gene>
<dbReference type="InterPro" id="IPR011320">
    <property type="entry name" value="RNase_H1_N"/>
</dbReference>
<reference evidence="3 4" key="1">
    <citation type="journal article" date="2019" name="Nat. Ecol. Evol.">
        <title>Megaphylogeny resolves global patterns of mushroom evolution.</title>
        <authorList>
            <person name="Varga T."/>
            <person name="Krizsan K."/>
            <person name="Foldi C."/>
            <person name="Dima B."/>
            <person name="Sanchez-Garcia M."/>
            <person name="Sanchez-Ramirez S."/>
            <person name="Szollosi G.J."/>
            <person name="Szarkandi J.G."/>
            <person name="Papp V."/>
            <person name="Albert L."/>
            <person name="Andreopoulos W."/>
            <person name="Angelini C."/>
            <person name="Antonin V."/>
            <person name="Barry K.W."/>
            <person name="Bougher N.L."/>
            <person name="Buchanan P."/>
            <person name="Buyck B."/>
            <person name="Bense V."/>
            <person name="Catcheside P."/>
            <person name="Chovatia M."/>
            <person name="Cooper J."/>
            <person name="Damon W."/>
            <person name="Desjardin D."/>
            <person name="Finy P."/>
            <person name="Geml J."/>
            <person name="Haridas S."/>
            <person name="Hughes K."/>
            <person name="Justo A."/>
            <person name="Karasinski D."/>
            <person name="Kautmanova I."/>
            <person name="Kiss B."/>
            <person name="Kocsube S."/>
            <person name="Kotiranta H."/>
            <person name="LaButti K.M."/>
            <person name="Lechner B.E."/>
            <person name="Liimatainen K."/>
            <person name="Lipzen A."/>
            <person name="Lukacs Z."/>
            <person name="Mihaltcheva S."/>
            <person name="Morgado L.N."/>
            <person name="Niskanen T."/>
            <person name="Noordeloos M.E."/>
            <person name="Ohm R.A."/>
            <person name="Ortiz-Santana B."/>
            <person name="Ovrebo C."/>
            <person name="Racz N."/>
            <person name="Riley R."/>
            <person name="Savchenko A."/>
            <person name="Shiryaev A."/>
            <person name="Soop K."/>
            <person name="Spirin V."/>
            <person name="Szebenyi C."/>
            <person name="Tomsovsky M."/>
            <person name="Tulloss R.E."/>
            <person name="Uehling J."/>
            <person name="Grigoriev I.V."/>
            <person name="Vagvolgyi C."/>
            <person name="Papp T."/>
            <person name="Martin F.M."/>
            <person name="Miettinen O."/>
            <person name="Hibbett D.S."/>
            <person name="Nagy L.G."/>
        </authorList>
    </citation>
    <scope>NUCLEOTIDE SEQUENCE [LARGE SCALE GENOMIC DNA]</scope>
    <source>
        <strain evidence="3 4">CBS 962.96</strain>
    </source>
</reference>
<dbReference type="InterPro" id="IPR037056">
    <property type="entry name" value="RNase_H1_N_sf"/>
</dbReference>
<keyword evidence="4" id="KW-1185">Reference proteome</keyword>
<evidence type="ECO:0000259" key="2">
    <source>
        <dbReference type="Pfam" id="PF01693"/>
    </source>
</evidence>
<dbReference type="Pfam" id="PF01693">
    <property type="entry name" value="Cauli_VI"/>
    <property type="match status" value="1"/>
</dbReference>
<feature type="compositionally biased region" description="Polar residues" evidence="1">
    <location>
        <begin position="120"/>
        <end position="136"/>
    </location>
</feature>
<evidence type="ECO:0000256" key="1">
    <source>
        <dbReference type="SAM" id="MobiDB-lite"/>
    </source>
</evidence>